<organism evidence="2 3">
    <name type="scientific">Heterostelium pallidum (strain ATCC 26659 / Pp 5 / PN500)</name>
    <name type="common">Cellular slime mold</name>
    <name type="synonym">Polysphondylium pallidum</name>
    <dbReference type="NCBI Taxonomy" id="670386"/>
    <lineage>
        <taxon>Eukaryota</taxon>
        <taxon>Amoebozoa</taxon>
        <taxon>Evosea</taxon>
        <taxon>Eumycetozoa</taxon>
        <taxon>Dictyostelia</taxon>
        <taxon>Acytosteliales</taxon>
        <taxon>Acytosteliaceae</taxon>
        <taxon>Heterostelium</taxon>
    </lineage>
</organism>
<dbReference type="EMBL" id="ADBJ01000042">
    <property type="protein sequence ID" value="EFA77484.1"/>
    <property type="molecule type" value="Genomic_DNA"/>
</dbReference>
<feature type="compositionally biased region" description="Low complexity" evidence="1">
    <location>
        <begin position="70"/>
        <end position="79"/>
    </location>
</feature>
<accession>D3BLN3</accession>
<keyword evidence="3" id="KW-1185">Reference proteome</keyword>
<evidence type="ECO:0000256" key="1">
    <source>
        <dbReference type="SAM" id="MobiDB-lite"/>
    </source>
</evidence>
<dbReference type="Proteomes" id="UP000001396">
    <property type="component" value="Unassembled WGS sequence"/>
</dbReference>
<name>D3BLN3_HETP5</name>
<dbReference type="InParanoid" id="D3BLN3"/>
<dbReference type="RefSeq" id="XP_020429612.1">
    <property type="nucleotide sequence ID" value="XM_020582831.1"/>
</dbReference>
<comment type="caution">
    <text evidence="2">The sequence shown here is derived from an EMBL/GenBank/DDBJ whole genome shotgun (WGS) entry which is preliminary data.</text>
</comment>
<dbReference type="AlphaFoldDB" id="D3BLN3"/>
<evidence type="ECO:0000313" key="2">
    <source>
        <dbReference type="EMBL" id="EFA77484.1"/>
    </source>
</evidence>
<dbReference type="OMA" id="CISCHRM"/>
<feature type="region of interest" description="Disordered" evidence="1">
    <location>
        <begin position="58"/>
        <end position="79"/>
    </location>
</feature>
<sequence length="203" mass="22522">MIKLQSATPLPSIMITPESPQIGSLTINSSPIFSPFYISEFLSKEVFYPPPLDISGDMTMDEDDATVPQSPNSSLTSNSIVSSTASSKLKSNDMMLRNKNACSSCNRVIQLYLVSSRSRRKCGTQCISCHRMICDNCTFLKYYKHQSKDISSTSSSSSNVTEKNNTNYLPIKRSPSPKSTAQSKRVTYCISCSQHQKKTPFNI</sequence>
<evidence type="ECO:0000313" key="3">
    <source>
        <dbReference type="Proteomes" id="UP000001396"/>
    </source>
</evidence>
<proteinExistence type="predicted"/>
<feature type="compositionally biased region" description="Polar residues" evidence="1">
    <location>
        <begin position="159"/>
        <end position="168"/>
    </location>
</feature>
<protein>
    <submittedName>
        <fullName evidence="2">Uncharacterized protein</fullName>
    </submittedName>
</protein>
<reference evidence="2 3" key="1">
    <citation type="journal article" date="2011" name="Genome Res.">
        <title>Phylogeny-wide analysis of social amoeba genomes highlights ancient origins for complex intercellular communication.</title>
        <authorList>
            <person name="Heidel A.J."/>
            <person name="Lawal H.M."/>
            <person name="Felder M."/>
            <person name="Schilde C."/>
            <person name="Helps N.R."/>
            <person name="Tunggal B."/>
            <person name="Rivero F."/>
            <person name="John U."/>
            <person name="Schleicher M."/>
            <person name="Eichinger L."/>
            <person name="Platzer M."/>
            <person name="Noegel A.A."/>
            <person name="Schaap P."/>
            <person name="Gloeckner G."/>
        </authorList>
    </citation>
    <scope>NUCLEOTIDE SEQUENCE [LARGE SCALE GENOMIC DNA]</scope>
    <source>
        <strain evidence="3">ATCC 26659 / Pp 5 / PN500</strain>
    </source>
</reference>
<gene>
    <name evidence="2" type="ORF">PPL_12086</name>
</gene>
<dbReference type="GeneID" id="31367553"/>
<feature type="region of interest" description="Disordered" evidence="1">
    <location>
        <begin position="149"/>
        <end position="180"/>
    </location>
</feature>